<proteinExistence type="predicted"/>
<keyword evidence="1" id="KW-0472">Membrane</keyword>
<feature type="transmembrane region" description="Helical" evidence="1">
    <location>
        <begin position="98"/>
        <end position="119"/>
    </location>
</feature>
<feature type="transmembrane region" description="Helical" evidence="1">
    <location>
        <begin position="6"/>
        <end position="28"/>
    </location>
</feature>
<evidence type="ECO:0000256" key="1">
    <source>
        <dbReference type="SAM" id="Phobius"/>
    </source>
</evidence>
<evidence type="ECO:0000313" key="2">
    <source>
        <dbReference type="EMBL" id="MCO6045129.1"/>
    </source>
</evidence>
<gene>
    <name evidence="2" type="ORF">NG895_14555</name>
</gene>
<keyword evidence="1" id="KW-0812">Transmembrane</keyword>
<feature type="transmembrane region" description="Helical" evidence="1">
    <location>
        <begin position="166"/>
        <end position="183"/>
    </location>
</feature>
<name>A0A9X2FAU8_9BACT</name>
<organism evidence="2 3">
    <name type="scientific">Aeoliella straminimaris</name>
    <dbReference type="NCBI Taxonomy" id="2954799"/>
    <lineage>
        <taxon>Bacteria</taxon>
        <taxon>Pseudomonadati</taxon>
        <taxon>Planctomycetota</taxon>
        <taxon>Planctomycetia</taxon>
        <taxon>Pirellulales</taxon>
        <taxon>Lacipirellulaceae</taxon>
        <taxon>Aeoliella</taxon>
    </lineage>
</organism>
<evidence type="ECO:0000313" key="3">
    <source>
        <dbReference type="Proteomes" id="UP001155241"/>
    </source>
</evidence>
<dbReference type="AlphaFoldDB" id="A0A9X2FAU8"/>
<dbReference type="EMBL" id="JAMXLR010000051">
    <property type="protein sequence ID" value="MCO6045129.1"/>
    <property type="molecule type" value="Genomic_DNA"/>
</dbReference>
<sequence>MSVFDLWLPILLAGVATHVASTLAWMVLPHHKPEWKKLPAEDELLGLLDAHQSPAGQYMFPFCEDSAQMNSDEFKRKLQGGCKGMLVLWDTPLNMGKAIGLTVAYFLLAAFLIGYIASIAFAPGETDKLDIFALVFTAGVLCHALGPYPAAFWFRQKTAMTVVDGLVFALITAGIFTLLWPGVAS</sequence>
<protein>
    <submittedName>
        <fullName evidence="2">Uncharacterized protein</fullName>
    </submittedName>
</protein>
<dbReference type="Proteomes" id="UP001155241">
    <property type="component" value="Unassembled WGS sequence"/>
</dbReference>
<reference evidence="2" key="1">
    <citation type="submission" date="2022-06" db="EMBL/GenBank/DDBJ databases">
        <title>Aeoliella straminimaris, a novel planctomycete from sediments.</title>
        <authorList>
            <person name="Vitorino I.R."/>
            <person name="Lage O.M."/>
        </authorList>
    </citation>
    <scope>NUCLEOTIDE SEQUENCE</scope>
    <source>
        <strain evidence="2">ICT_H6.2</strain>
    </source>
</reference>
<accession>A0A9X2FAU8</accession>
<dbReference type="RefSeq" id="WP_252853239.1">
    <property type="nucleotide sequence ID" value="NZ_JAMXLR010000051.1"/>
</dbReference>
<keyword evidence="1" id="KW-1133">Transmembrane helix</keyword>
<comment type="caution">
    <text evidence="2">The sequence shown here is derived from an EMBL/GenBank/DDBJ whole genome shotgun (WGS) entry which is preliminary data.</text>
</comment>
<keyword evidence="3" id="KW-1185">Reference proteome</keyword>
<feature type="transmembrane region" description="Helical" evidence="1">
    <location>
        <begin position="131"/>
        <end position="154"/>
    </location>
</feature>